<name>A0A2T1GNA2_9CYAN</name>
<dbReference type="Proteomes" id="UP000238937">
    <property type="component" value="Unassembled WGS sequence"/>
</dbReference>
<dbReference type="PANTHER" id="PTHR21174">
    <property type="match status" value="1"/>
</dbReference>
<dbReference type="SUPFAM" id="SSF109604">
    <property type="entry name" value="HD-domain/PDEase-like"/>
    <property type="match status" value="1"/>
</dbReference>
<reference evidence="1 2" key="1">
    <citation type="submission" date="2018-03" db="EMBL/GenBank/DDBJ databases">
        <title>The ancient ancestry and fast evolution of plastids.</title>
        <authorList>
            <person name="Moore K.R."/>
            <person name="Magnabosco C."/>
            <person name="Momper L."/>
            <person name="Gold D.A."/>
            <person name="Bosak T."/>
            <person name="Fournier G.P."/>
        </authorList>
    </citation>
    <scope>NUCLEOTIDE SEQUENCE [LARGE SCALE GENOMIC DNA]</scope>
    <source>
        <strain evidence="1 2">CCALA 037</strain>
    </source>
</reference>
<dbReference type="PIRSF" id="PIRSF035170">
    <property type="entry name" value="HD_phosphohydro"/>
    <property type="match status" value="1"/>
</dbReference>
<keyword evidence="2" id="KW-1185">Reference proteome</keyword>
<accession>A0A2T1GNA2</accession>
<sequence>MFDLPKLAHKWQQCWLDRSISIESFVRPDDRQEIDRVFQLLVAAYTQPDRHYHNLHHIDHFLTILDPLGQRSYRFTTTDGDRSFPTLQDPISISLAAWFHDFIYDSQASDNELQSANAAKELLTNICQVNDSFMQQIAPKIDRIQQLILATCGHQIDPNDSDLCIFLDADLAILGTDPERYQAYARAIRREYSWVSDADYRAGRIRVLESFLERDRLYCTDVLFDELESIARLNLECEIASL</sequence>
<dbReference type="InterPro" id="IPR009218">
    <property type="entry name" value="HD_phosphohydro"/>
</dbReference>
<dbReference type="OrthoDB" id="9808993at2"/>
<proteinExistence type="predicted"/>
<protein>
    <recommendedName>
        <fullName evidence="3">Metal-dependent phosphohydrolase</fullName>
    </recommendedName>
</protein>
<comment type="caution">
    <text evidence="1">The sequence shown here is derived from an EMBL/GenBank/DDBJ whole genome shotgun (WGS) entry which is preliminary data.</text>
</comment>
<dbReference type="RefSeq" id="WP_106299443.1">
    <property type="nucleotide sequence ID" value="NZ_PVWO01000006.1"/>
</dbReference>
<gene>
    <name evidence="1" type="ORF">C7B77_00930</name>
</gene>
<evidence type="ECO:0000313" key="1">
    <source>
        <dbReference type="EMBL" id="PSB59419.1"/>
    </source>
</evidence>
<dbReference type="Gene3D" id="1.10.3210.10">
    <property type="entry name" value="Hypothetical protein af1432"/>
    <property type="match status" value="1"/>
</dbReference>
<evidence type="ECO:0000313" key="2">
    <source>
        <dbReference type="Proteomes" id="UP000238937"/>
    </source>
</evidence>
<organism evidence="1 2">
    <name type="scientific">Chamaesiphon polymorphus CCALA 037</name>
    <dbReference type="NCBI Taxonomy" id="2107692"/>
    <lineage>
        <taxon>Bacteria</taxon>
        <taxon>Bacillati</taxon>
        <taxon>Cyanobacteriota</taxon>
        <taxon>Cyanophyceae</taxon>
        <taxon>Gomontiellales</taxon>
        <taxon>Chamaesiphonaceae</taxon>
        <taxon>Chamaesiphon</taxon>
    </lineage>
</organism>
<evidence type="ECO:0008006" key="3">
    <source>
        <dbReference type="Google" id="ProtNLM"/>
    </source>
</evidence>
<dbReference type="PANTHER" id="PTHR21174:SF0">
    <property type="entry name" value="HD PHOSPHOHYDROLASE FAMILY PROTEIN-RELATED"/>
    <property type="match status" value="1"/>
</dbReference>
<dbReference type="EMBL" id="PVWO01000006">
    <property type="protein sequence ID" value="PSB59419.1"/>
    <property type="molecule type" value="Genomic_DNA"/>
</dbReference>
<dbReference type="AlphaFoldDB" id="A0A2T1GNA2"/>